<proteinExistence type="predicted"/>
<gene>
    <name evidence="3" type="ORF">M9Y10_001102</name>
</gene>
<sequence>MTILWMLFIFLLRFSYQSQCNYTITSQIGMQKFERDLFLGETLCINITFYPFYISFYDLPPNLKYNEYYSISTDRVDPIDYLFNGSDLLNIGFRSFEHPYGSITFTAVENLSHVSFTYLSMPGLCTTGIYFCRSSNDKLIFEKNGQGFFKIRNYDDKCIIFIPPTQTIIKFNQESTDQYDQVYIYKNFTDYDGFSGSFSMKEYMYSQNETRMLRLLMNSDKTPEKIEINFDPLAIYSSLKSSYFVPRHKEPECEVIDHWYSEELIITLIVCCIFFFILILIFLICRFRYSCRRKDKAINIQTID</sequence>
<name>A0ABR2L632_9EUKA</name>
<feature type="signal peptide" evidence="2">
    <location>
        <begin position="1"/>
        <end position="20"/>
    </location>
</feature>
<feature type="transmembrane region" description="Helical" evidence="1">
    <location>
        <begin position="264"/>
        <end position="285"/>
    </location>
</feature>
<feature type="chain" id="PRO_5047325204" evidence="2">
    <location>
        <begin position="21"/>
        <end position="304"/>
    </location>
</feature>
<organism evidence="3 4">
    <name type="scientific">Tritrichomonas musculus</name>
    <dbReference type="NCBI Taxonomy" id="1915356"/>
    <lineage>
        <taxon>Eukaryota</taxon>
        <taxon>Metamonada</taxon>
        <taxon>Parabasalia</taxon>
        <taxon>Tritrichomonadida</taxon>
        <taxon>Tritrichomonadidae</taxon>
        <taxon>Tritrichomonas</taxon>
    </lineage>
</organism>
<evidence type="ECO:0000313" key="3">
    <source>
        <dbReference type="EMBL" id="KAK8898810.1"/>
    </source>
</evidence>
<keyword evidence="2" id="KW-0732">Signal</keyword>
<evidence type="ECO:0000256" key="2">
    <source>
        <dbReference type="SAM" id="SignalP"/>
    </source>
</evidence>
<dbReference type="EMBL" id="JAPFFF010000001">
    <property type="protein sequence ID" value="KAK8898810.1"/>
    <property type="molecule type" value="Genomic_DNA"/>
</dbReference>
<evidence type="ECO:0000256" key="1">
    <source>
        <dbReference type="SAM" id="Phobius"/>
    </source>
</evidence>
<protein>
    <submittedName>
        <fullName evidence="3">Uncharacterized protein</fullName>
    </submittedName>
</protein>
<keyword evidence="1" id="KW-0812">Transmembrane</keyword>
<keyword evidence="4" id="KW-1185">Reference proteome</keyword>
<keyword evidence="1" id="KW-0472">Membrane</keyword>
<keyword evidence="1" id="KW-1133">Transmembrane helix</keyword>
<reference evidence="3 4" key="1">
    <citation type="submission" date="2024-04" db="EMBL/GenBank/DDBJ databases">
        <title>Tritrichomonas musculus Genome.</title>
        <authorList>
            <person name="Alves-Ferreira E."/>
            <person name="Grigg M."/>
            <person name="Lorenzi H."/>
            <person name="Galac M."/>
        </authorList>
    </citation>
    <scope>NUCLEOTIDE SEQUENCE [LARGE SCALE GENOMIC DNA]</scope>
    <source>
        <strain evidence="3 4">EAF2021</strain>
    </source>
</reference>
<comment type="caution">
    <text evidence="3">The sequence shown here is derived from an EMBL/GenBank/DDBJ whole genome shotgun (WGS) entry which is preliminary data.</text>
</comment>
<evidence type="ECO:0000313" key="4">
    <source>
        <dbReference type="Proteomes" id="UP001470230"/>
    </source>
</evidence>
<accession>A0ABR2L632</accession>
<dbReference type="Proteomes" id="UP001470230">
    <property type="component" value="Unassembled WGS sequence"/>
</dbReference>